<evidence type="ECO:0000259" key="7">
    <source>
        <dbReference type="Pfam" id="PF02826"/>
    </source>
</evidence>
<comment type="catalytic activity">
    <reaction evidence="5">
        <text>4-phospho-D-erythronate + NAD(+) = (R)-3-hydroxy-2-oxo-4-phosphooxybutanoate + NADH + H(+)</text>
        <dbReference type="Rhea" id="RHEA:18829"/>
        <dbReference type="ChEBI" id="CHEBI:15378"/>
        <dbReference type="ChEBI" id="CHEBI:57540"/>
        <dbReference type="ChEBI" id="CHEBI:57945"/>
        <dbReference type="ChEBI" id="CHEBI:58538"/>
        <dbReference type="ChEBI" id="CHEBI:58766"/>
        <dbReference type="EC" id="1.1.1.290"/>
    </reaction>
</comment>
<reference evidence="10" key="1">
    <citation type="journal article" date="2019" name="Int. J. Syst. Evol. Microbiol.">
        <title>The Global Catalogue of Microorganisms (GCM) 10K type strain sequencing project: providing services to taxonomists for standard genome sequencing and annotation.</title>
        <authorList>
            <consortium name="The Broad Institute Genomics Platform"/>
            <consortium name="The Broad Institute Genome Sequencing Center for Infectious Disease"/>
            <person name="Wu L."/>
            <person name="Ma J."/>
        </authorList>
    </citation>
    <scope>NUCLEOTIDE SEQUENCE [LARGE SCALE GENOMIC DNA]</scope>
    <source>
        <strain evidence="10">JCM 32226</strain>
    </source>
</reference>
<keyword evidence="10" id="KW-1185">Reference proteome</keyword>
<dbReference type="HAMAP" id="MF_01825">
    <property type="entry name" value="PdxB"/>
    <property type="match status" value="1"/>
</dbReference>
<dbReference type="Pfam" id="PF11890">
    <property type="entry name" value="DUF3410"/>
    <property type="match status" value="1"/>
</dbReference>
<keyword evidence="3 5" id="KW-0520">NAD</keyword>
<feature type="binding site" evidence="5">
    <location>
        <position position="257"/>
    </location>
    <ligand>
        <name>NAD(+)</name>
        <dbReference type="ChEBI" id="CHEBI:57540"/>
    </ligand>
</feature>
<dbReference type="RefSeq" id="WP_345010337.1">
    <property type="nucleotide sequence ID" value="NZ_BAABFC010000006.1"/>
</dbReference>
<dbReference type="Gene3D" id="3.30.1370.170">
    <property type="match status" value="1"/>
</dbReference>
<dbReference type="Pfam" id="PF00389">
    <property type="entry name" value="2-Hacid_dh"/>
    <property type="match status" value="1"/>
</dbReference>
<comment type="subunit">
    <text evidence="5">Homodimer.</text>
</comment>
<feature type="active site" description="Proton donor" evidence="5">
    <location>
        <position position="254"/>
    </location>
</feature>
<evidence type="ECO:0000313" key="9">
    <source>
        <dbReference type="EMBL" id="GAA4495279.1"/>
    </source>
</evidence>
<proteinExistence type="inferred from homology"/>
<comment type="function">
    <text evidence="5">Catalyzes the oxidation of erythronate-4-phosphate to 3-hydroxy-2-oxo-4-phosphonooxybutanoate.</text>
</comment>
<evidence type="ECO:0000313" key="10">
    <source>
        <dbReference type="Proteomes" id="UP001501321"/>
    </source>
</evidence>
<accession>A0ABP8PZU5</accession>
<dbReference type="EC" id="1.1.1.290" evidence="5"/>
<comment type="pathway">
    <text evidence="5">Cofactor biosynthesis; pyridoxine 5'-phosphate biosynthesis; pyridoxine 5'-phosphate from D-erythrose 4-phosphate: step 2/5.</text>
</comment>
<evidence type="ECO:0000256" key="4">
    <source>
        <dbReference type="ARBA" id="ARBA00023096"/>
    </source>
</evidence>
<feature type="binding site" evidence="5">
    <location>
        <position position="147"/>
    </location>
    <ligand>
        <name>NAD(+)</name>
        <dbReference type="ChEBI" id="CHEBI:57540"/>
    </ligand>
</feature>
<feature type="domain" description="D-isomer specific 2-hydroxyacid dehydrogenase NAD-binding" evidence="7">
    <location>
        <begin position="111"/>
        <end position="256"/>
    </location>
</feature>
<evidence type="ECO:0000256" key="3">
    <source>
        <dbReference type="ARBA" id="ARBA00023027"/>
    </source>
</evidence>
<dbReference type="CDD" id="cd12158">
    <property type="entry name" value="ErythrP_dh"/>
    <property type="match status" value="1"/>
</dbReference>
<organism evidence="9 10">
    <name type="scientific">Pseudaeromonas paramecii</name>
    <dbReference type="NCBI Taxonomy" id="2138166"/>
    <lineage>
        <taxon>Bacteria</taxon>
        <taxon>Pseudomonadati</taxon>
        <taxon>Pseudomonadota</taxon>
        <taxon>Gammaproteobacteria</taxon>
        <taxon>Aeromonadales</taxon>
        <taxon>Aeromonadaceae</taxon>
        <taxon>Pseudaeromonas</taxon>
    </lineage>
</organism>
<name>A0ABP8PZU5_9GAMM</name>
<dbReference type="InterPro" id="IPR036291">
    <property type="entry name" value="NAD(P)-bd_dom_sf"/>
</dbReference>
<feature type="domain" description="Erythronate-4-phosphate dehydrogenase dimerisation" evidence="8">
    <location>
        <begin position="289"/>
        <end position="367"/>
    </location>
</feature>
<dbReference type="InterPro" id="IPR024531">
    <property type="entry name" value="Erythronate-4-P_DHase_dimer"/>
</dbReference>
<keyword evidence="2 5" id="KW-0560">Oxidoreductase</keyword>
<feature type="active site" evidence="5">
    <location>
        <position position="208"/>
    </location>
</feature>
<dbReference type="InterPro" id="IPR006139">
    <property type="entry name" value="D-isomer_2_OHA_DH_cat_dom"/>
</dbReference>
<dbReference type="PANTHER" id="PTHR42938:SF9">
    <property type="entry name" value="FORMATE DEHYDROGENASE 1"/>
    <property type="match status" value="1"/>
</dbReference>
<protein>
    <recommendedName>
        <fullName evidence="5">Erythronate-4-phosphate dehydrogenase</fullName>
        <ecNumber evidence="5">1.1.1.290</ecNumber>
    </recommendedName>
</protein>
<evidence type="ECO:0000256" key="5">
    <source>
        <dbReference type="HAMAP-Rule" id="MF_01825"/>
    </source>
</evidence>
<dbReference type="SUPFAM" id="SSF51735">
    <property type="entry name" value="NAD(P)-binding Rossmann-fold domains"/>
    <property type="match status" value="1"/>
</dbReference>
<feature type="domain" description="D-isomer specific 2-hydroxyacid dehydrogenase catalytic" evidence="6">
    <location>
        <begin position="34"/>
        <end position="279"/>
    </location>
</feature>
<dbReference type="InterPro" id="IPR020921">
    <property type="entry name" value="Erythronate-4-P_DHase"/>
</dbReference>
<comment type="caution">
    <text evidence="9">The sequence shown here is derived from an EMBL/GenBank/DDBJ whole genome shotgun (WGS) entry which is preliminary data.</text>
</comment>
<comment type="similarity">
    <text evidence="5">Belongs to the D-isomer specific 2-hydroxyacid dehydrogenase family. PdxB subfamily.</text>
</comment>
<evidence type="ECO:0000256" key="2">
    <source>
        <dbReference type="ARBA" id="ARBA00023002"/>
    </source>
</evidence>
<dbReference type="PANTHER" id="PTHR42938">
    <property type="entry name" value="FORMATE DEHYDROGENASE 1"/>
    <property type="match status" value="1"/>
</dbReference>
<dbReference type="Pfam" id="PF02826">
    <property type="entry name" value="2-Hacid_dh_C"/>
    <property type="match status" value="1"/>
</dbReference>
<dbReference type="Proteomes" id="UP001501321">
    <property type="component" value="Unassembled WGS sequence"/>
</dbReference>
<dbReference type="SUPFAM" id="SSF52283">
    <property type="entry name" value="Formate/glycerate dehydrogenase catalytic domain-like"/>
    <property type="match status" value="1"/>
</dbReference>
<gene>
    <name evidence="5" type="primary">pdxB</name>
    <name evidence="9" type="ORF">GCM10023095_08170</name>
</gene>
<dbReference type="InterPro" id="IPR006140">
    <property type="entry name" value="D-isomer_DH_NAD-bd"/>
</dbReference>
<keyword evidence="1 5" id="KW-0963">Cytoplasm</keyword>
<feature type="binding site" evidence="5">
    <location>
        <position position="232"/>
    </location>
    <ligand>
        <name>NAD(+)</name>
        <dbReference type="ChEBI" id="CHEBI:57540"/>
    </ligand>
</feature>
<evidence type="ECO:0000256" key="1">
    <source>
        <dbReference type="ARBA" id="ARBA00022490"/>
    </source>
</evidence>
<dbReference type="Gene3D" id="3.40.50.720">
    <property type="entry name" value="NAD(P)-binding Rossmann-like Domain"/>
    <property type="match status" value="2"/>
</dbReference>
<comment type="caution">
    <text evidence="5">Lacks conserved residue(s) required for the propagation of feature annotation.</text>
</comment>
<dbReference type="EMBL" id="BAABFC010000006">
    <property type="protein sequence ID" value="GAA4495279.1"/>
    <property type="molecule type" value="Genomic_DNA"/>
</dbReference>
<evidence type="ECO:0000259" key="6">
    <source>
        <dbReference type="Pfam" id="PF00389"/>
    </source>
</evidence>
<evidence type="ECO:0000259" key="8">
    <source>
        <dbReference type="Pfam" id="PF11890"/>
    </source>
</evidence>
<feature type="active site" evidence="5">
    <location>
        <position position="237"/>
    </location>
</feature>
<keyword evidence="4 5" id="KW-0664">Pyridoxine biosynthesis</keyword>
<feature type="binding site" evidence="5">
    <location>
        <position position="67"/>
    </location>
    <ligand>
        <name>substrate</name>
    </ligand>
</feature>
<sequence>MKIIADENMPLVEPLFADFGELTRLPGRQLSPASVAEADVLLVRSVTQVDERLLSQAAHLKFVGSATIGTDHVDQALLARRGIRFASAPGCNKISVGEYVISALLVLAERHQLHLSGMTLGVIGAGNTGTAVAERALALGMQVCLCDPPLADAGDPREFVPYEVALCSDVVSFHVPLTREGPYATWHLLDEAALSVLDGEQILINACRGDVWDNQALLARQLGADPLRLVMDVWEQEPDLLTALIPHTELATPHIAGYSLEGKMRGTYQIYQAFCDWIGQPAQQPFAPLLPKPALDRLALQQLPDQDLLKRLVHLVYDVRRDDALFRHGFTTPADFDRLRKHYPERREWSSLHLLAAEGREHLAALGFSLATPA</sequence>
<feature type="binding site" evidence="5">
    <location>
        <position position="258"/>
    </location>
    <ligand>
        <name>substrate</name>
    </ligand>
</feature>
<comment type="subcellular location">
    <subcellularLocation>
        <location evidence="5">Cytoplasm</location>
    </subcellularLocation>
</comment>
<feature type="binding site" evidence="5">
    <location>
        <position position="45"/>
    </location>
    <ligand>
        <name>substrate</name>
    </ligand>
</feature>
<dbReference type="InterPro" id="IPR038251">
    <property type="entry name" value="PdxB_dimer_sf"/>
</dbReference>